<organism evidence="2 3">
    <name type="scientific">Homarus americanus</name>
    <name type="common">American lobster</name>
    <dbReference type="NCBI Taxonomy" id="6706"/>
    <lineage>
        <taxon>Eukaryota</taxon>
        <taxon>Metazoa</taxon>
        <taxon>Ecdysozoa</taxon>
        <taxon>Arthropoda</taxon>
        <taxon>Crustacea</taxon>
        <taxon>Multicrustacea</taxon>
        <taxon>Malacostraca</taxon>
        <taxon>Eumalacostraca</taxon>
        <taxon>Eucarida</taxon>
        <taxon>Decapoda</taxon>
        <taxon>Pleocyemata</taxon>
        <taxon>Astacidea</taxon>
        <taxon>Nephropoidea</taxon>
        <taxon>Nephropidae</taxon>
        <taxon>Homarus</taxon>
    </lineage>
</organism>
<accession>A0A8J5JTY4</accession>
<dbReference type="EMBL" id="JAHLQT010030594">
    <property type="protein sequence ID" value="KAG7160933.1"/>
    <property type="molecule type" value="Genomic_DNA"/>
</dbReference>
<dbReference type="AlphaFoldDB" id="A0A8J5JTY4"/>
<protein>
    <submittedName>
        <fullName evidence="2">Uncharacterized protein</fullName>
    </submittedName>
</protein>
<reference evidence="2" key="1">
    <citation type="journal article" date="2021" name="Sci. Adv.">
        <title>The American lobster genome reveals insights on longevity, neural, and immune adaptations.</title>
        <authorList>
            <person name="Polinski J.M."/>
            <person name="Zimin A.V."/>
            <person name="Clark K.F."/>
            <person name="Kohn A.B."/>
            <person name="Sadowski N."/>
            <person name="Timp W."/>
            <person name="Ptitsyn A."/>
            <person name="Khanna P."/>
            <person name="Romanova D.Y."/>
            <person name="Williams P."/>
            <person name="Greenwood S.J."/>
            <person name="Moroz L.L."/>
            <person name="Walt D.R."/>
            <person name="Bodnar A.G."/>
        </authorList>
    </citation>
    <scope>NUCLEOTIDE SEQUENCE</scope>
    <source>
        <strain evidence="2">GMGI-L3</strain>
    </source>
</reference>
<keyword evidence="3" id="KW-1185">Reference proteome</keyword>
<feature type="compositionally biased region" description="Basic and acidic residues" evidence="1">
    <location>
        <begin position="165"/>
        <end position="207"/>
    </location>
</feature>
<evidence type="ECO:0000256" key="1">
    <source>
        <dbReference type="SAM" id="MobiDB-lite"/>
    </source>
</evidence>
<proteinExistence type="predicted"/>
<evidence type="ECO:0000313" key="2">
    <source>
        <dbReference type="EMBL" id="KAG7160933.1"/>
    </source>
</evidence>
<gene>
    <name evidence="2" type="ORF">Hamer_G007716</name>
</gene>
<feature type="compositionally biased region" description="Polar residues" evidence="1">
    <location>
        <begin position="210"/>
        <end position="222"/>
    </location>
</feature>
<feature type="region of interest" description="Disordered" evidence="1">
    <location>
        <begin position="1"/>
        <end position="20"/>
    </location>
</feature>
<feature type="compositionally biased region" description="Polar residues" evidence="1">
    <location>
        <begin position="7"/>
        <end position="20"/>
    </location>
</feature>
<dbReference type="Proteomes" id="UP000747542">
    <property type="component" value="Unassembled WGS sequence"/>
</dbReference>
<feature type="compositionally biased region" description="Low complexity" evidence="1">
    <location>
        <begin position="144"/>
        <end position="158"/>
    </location>
</feature>
<name>A0A8J5JTY4_HOMAM</name>
<evidence type="ECO:0000313" key="3">
    <source>
        <dbReference type="Proteomes" id="UP000747542"/>
    </source>
</evidence>
<feature type="compositionally biased region" description="Basic and acidic residues" evidence="1">
    <location>
        <begin position="106"/>
        <end position="141"/>
    </location>
</feature>
<comment type="caution">
    <text evidence="2">The sequence shown here is derived from an EMBL/GenBank/DDBJ whole genome shotgun (WGS) entry which is preliminary data.</text>
</comment>
<feature type="compositionally biased region" description="Basic and acidic residues" evidence="1">
    <location>
        <begin position="223"/>
        <end position="233"/>
    </location>
</feature>
<sequence>MNEESVSEASTSRQEVSFSDLQYHQAGMEVGGGGEAKGSVLTFPVNSTKKATRGQVGGEEGVLKETCRRSTKYGKRTNYSTRLSSLFKEHQRARDQYCLDITVGTRTDRRTDGPTHERTDARTDQHGRTDSRTDQHTDGPTHGRTNTRTNTQTDQYTDGPTHGRQHTDGPTHGRTNTRTDQHERTHTDGPTHGRTNTRTDQHTDGPIHGRTNTDGPTHGRTNTRTDQHTDGPTHGRTNTGISSPSTPPPSKY</sequence>
<feature type="region of interest" description="Disordered" evidence="1">
    <location>
        <begin position="106"/>
        <end position="252"/>
    </location>
</feature>